<dbReference type="PANTHER" id="PTHR41878:SF1">
    <property type="entry name" value="TNPR PROTEIN"/>
    <property type="match status" value="1"/>
</dbReference>
<accession>A0A3P1XGM1</accession>
<dbReference type="PANTHER" id="PTHR41878">
    <property type="entry name" value="LEXA REPRESSOR-RELATED"/>
    <property type="match status" value="1"/>
</dbReference>
<dbReference type="Gene3D" id="3.10.290.30">
    <property type="entry name" value="MM3350-like"/>
    <property type="match status" value="1"/>
</dbReference>
<protein>
    <submittedName>
        <fullName evidence="2">Plasmid pRiA4b ORF-3 family protein</fullName>
    </submittedName>
</protein>
<organism evidence="2 3">
    <name type="scientific">Tannerella forsythia</name>
    <name type="common">Bacteroides forsythus</name>
    <dbReference type="NCBI Taxonomy" id="28112"/>
    <lineage>
        <taxon>Bacteria</taxon>
        <taxon>Pseudomonadati</taxon>
        <taxon>Bacteroidota</taxon>
        <taxon>Bacteroidia</taxon>
        <taxon>Bacteroidales</taxon>
        <taxon>Tannerellaceae</taxon>
        <taxon>Tannerella</taxon>
    </lineage>
</organism>
<dbReference type="RefSeq" id="WP_124752529.1">
    <property type="nucleotide sequence ID" value="NZ_RQYS01000070.1"/>
</dbReference>
<dbReference type="AlphaFoldDB" id="A0A3P1XGM1"/>
<evidence type="ECO:0000313" key="3">
    <source>
        <dbReference type="Proteomes" id="UP000278609"/>
    </source>
</evidence>
<feature type="domain" description="Plasmid pRiA4b Orf3-like" evidence="1">
    <location>
        <begin position="3"/>
        <end position="191"/>
    </location>
</feature>
<proteinExistence type="predicted"/>
<dbReference type="OrthoDB" id="9801392at2"/>
<reference evidence="2 3" key="1">
    <citation type="submission" date="2018-11" db="EMBL/GenBank/DDBJ databases">
        <title>Genomes From Bacteria Associated with the Canine Oral Cavity: a Test Case for Automated Genome-Based Taxonomic Assignment.</title>
        <authorList>
            <person name="Coil D.A."/>
            <person name="Jospin G."/>
            <person name="Darling A.E."/>
            <person name="Wallis C."/>
            <person name="Davis I.J."/>
            <person name="Harris S."/>
            <person name="Eisen J.A."/>
            <person name="Holcombe L.J."/>
            <person name="O'Flynn C."/>
        </authorList>
    </citation>
    <scope>NUCLEOTIDE SEQUENCE [LARGE SCALE GENOMIC DNA]</scope>
    <source>
        <strain evidence="2 3">OH2617_COT-023</strain>
    </source>
</reference>
<name>A0A3P1XGM1_TANFO</name>
<dbReference type="Pfam" id="PF07929">
    <property type="entry name" value="PRiA4_ORF3"/>
    <property type="match status" value="1"/>
</dbReference>
<gene>
    <name evidence="2" type="ORF">EII40_12370</name>
</gene>
<comment type="caution">
    <text evidence="2">The sequence shown here is derived from an EMBL/GenBank/DDBJ whole genome shotgun (WGS) entry which is preliminary data.</text>
</comment>
<dbReference type="SUPFAM" id="SSF159941">
    <property type="entry name" value="MM3350-like"/>
    <property type="match status" value="1"/>
</dbReference>
<dbReference type="InterPro" id="IPR024047">
    <property type="entry name" value="MM3350-like_sf"/>
</dbReference>
<evidence type="ECO:0000313" key="2">
    <source>
        <dbReference type="EMBL" id="RRD57934.1"/>
    </source>
</evidence>
<evidence type="ECO:0000259" key="1">
    <source>
        <dbReference type="Pfam" id="PF07929"/>
    </source>
</evidence>
<dbReference type="EMBL" id="RQYS01000070">
    <property type="protein sequence ID" value="RRD57934.1"/>
    <property type="molecule type" value="Genomic_DNA"/>
</dbReference>
<dbReference type="Proteomes" id="UP000278609">
    <property type="component" value="Unassembled WGS sequence"/>
</dbReference>
<sequence length="212" mass="24898">MAFIFKIKIDGSSKPPIWRKVKVNESMTFDDFHLVIQILFGWTDSHLFEFTPKGWGSNPRITLSFDEEYEPDESFSERDTFPYGELYRADEIRLSDYFKGVKQKIVYIYDFGDDWKHIVELVDITDDTVLLPICLAGKGSHLEEDCGGIGGFYNMVEAVNNPKHPEHNEYRQWLGMKRGEKWDINFFDLEETNEVLREIWMSVMNRGRDSNS</sequence>
<dbReference type="InterPro" id="IPR012912">
    <property type="entry name" value="Plasmid_pRiA4b_Orf3-like"/>
</dbReference>